<keyword evidence="1" id="KW-0732">Signal</keyword>
<dbReference type="InterPro" id="IPR011893">
    <property type="entry name" value="Selenoprotein_Rdx-typ"/>
</dbReference>
<name>A0A5P1FFA3_ASPOF</name>
<dbReference type="Pfam" id="PF10262">
    <property type="entry name" value="Rdx"/>
    <property type="match status" value="1"/>
</dbReference>
<dbReference type="EMBL" id="CM007382">
    <property type="protein sequence ID" value="ONK77055.1"/>
    <property type="molecule type" value="Genomic_DNA"/>
</dbReference>
<dbReference type="GO" id="GO:0004791">
    <property type="term" value="F:thioredoxin-disulfide reductase (NADPH) activity"/>
    <property type="evidence" value="ECO:0007669"/>
    <property type="project" value="TreeGrafter"/>
</dbReference>
<evidence type="ECO:0000256" key="3">
    <source>
        <dbReference type="SAM" id="MobiDB-lite"/>
    </source>
</evidence>
<organism evidence="4 5">
    <name type="scientific">Asparagus officinalis</name>
    <name type="common">Garden asparagus</name>
    <dbReference type="NCBI Taxonomy" id="4686"/>
    <lineage>
        <taxon>Eukaryota</taxon>
        <taxon>Viridiplantae</taxon>
        <taxon>Streptophyta</taxon>
        <taxon>Embryophyta</taxon>
        <taxon>Tracheophyta</taxon>
        <taxon>Spermatophyta</taxon>
        <taxon>Magnoliopsida</taxon>
        <taxon>Liliopsida</taxon>
        <taxon>Asparagales</taxon>
        <taxon>Asparagaceae</taxon>
        <taxon>Asparagoideae</taxon>
        <taxon>Asparagus</taxon>
    </lineage>
</organism>
<accession>A0A5P1FFA3</accession>
<feature type="region of interest" description="Disordered" evidence="3">
    <location>
        <begin position="14"/>
        <end position="37"/>
    </location>
</feature>
<evidence type="ECO:0000256" key="1">
    <source>
        <dbReference type="ARBA" id="ARBA00022729"/>
    </source>
</evidence>
<evidence type="ECO:0000313" key="4">
    <source>
        <dbReference type="EMBL" id="ONK77055.1"/>
    </source>
</evidence>
<evidence type="ECO:0000313" key="5">
    <source>
        <dbReference type="Proteomes" id="UP000243459"/>
    </source>
</evidence>
<dbReference type="AlphaFoldDB" id="A0A5P1FFA3"/>
<dbReference type="Proteomes" id="UP000243459">
    <property type="component" value="Chromosome 2"/>
</dbReference>
<gene>
    <name evidence="4" type="ORF">A4U43_C02F2630</name>
</gene>
<sequence length="246" mass="27321">MKIGALTVISEGSERRFRGRTGGGRGGRWRRGEEETEVARRGQAVRGDARGKRAAKRGRSGRGRLGMGVEDLTAEILGEQTWYGSEKRQAVVRAFGNRGRVIGGTAVTMKKMLEASFPGIDVILSNYPPSLPKRLLNKIVPVAQFGVIGIIMGGEHIFPRLGMPPPQWYHSLRANRFGSMATTWLLGNFAQSFLQSSGAFEVYCNRELVFSKLKEHRFPSEFELRQLIASKIPDPAFGRNLDSIWS</sequence>
<dbReference type="PANTHER" id="PTHR13544">
    <property type="entry name" value="SELENOPROTEIN T"/>
    <property type="match status" value="1"/>
</dbReference>
<dbReference type="SUPFAM" id="SSF52833">
    <property type="entry name" value="Thioredoxin-like"/>
    <property type="match status" value="1"/>
</dbReference>
<dbReference type="Gene3D" id="3.40.30.10">
    <property type="entry name" value="Glutaredoxin"/>
    <property type="match status" value="1"/>
</dbReference>
<dbReference type="NCBIfam" id="TIGR02174">
    <property type="entry name" value="CXXU_selWTH"/>
    <property type="match status" value="1"/>
</dbReference>
<dbReference type="InterPro" id="IPR019389">
    <property type="entry name" value="Selenoprotein_T"/>
</dbReference>
<dbReference type="PANTHER" id="PTHR13544:SF0">
    <property type="entry name" value="THIOREDOXIN REDUCTASE-LIKE SELENOPROTEIN T"/>
    <property type="match status" value="1"/>
</dbReference>
<evidence type="ECO:0000256" key="2">
    <source>
        <dbReference type="ARBA" id="ARBA00023284"/>
    </source>
</evidence>
<keyword evidence="2" id="KW-0676">Redox-active center</keyword>
<dbReference type="GO" id="GO:0045454">
    <property type="term" value="P:cell redox homeostasis"/>
    <property type="evidence" value="ECO:0007669"/>
    <property type="project" value="TreeGrafter"/>
</dbReference>
<keyword evidence="5" id="KW-1185">Reference proteome</keyword>
<dbReference type="Gramene" id="ONK77055">
    <property type="protein sequence ID" value="ONK77055"/>
    <property type="gene ID" value="A4U43_C02F2630"/>
</dbReference>
<reference evidence="5" key="1">
    <citation type="journal article" date="2017" name="Nat. Commun.">
        <title>The asparagus genome sheds light on the origin and evolution of a young Y chromosome.</title>
        <authorList>
            <person name="Harkess A."/>
            <person name="Zhou J."/>
            <person name="Xu C."/>
            <person name="Bowers J.E."/>
            <person name="Van der Hulst R."/>
            <person name="Ayyampalayam S."/>
            <person name="Mercati F."/>
            <person name="Riccardi P."/>
            <person name="McKain M.R."/>
            <person name="Kakrana A."/>
            <person name="Tang H."/>
            <person name="Ray J."/>
            <person name="Groenendijk J."/>
            <person name="Arikit S."/>
            <person name="Mathioni S.M."/>
            <person name="Nakano M."/>
            <person name="Shan H."/>
            <person name="Telgmann-Rauber A."/>
            <person name="Kanno A."/>
            <person name="Yue Z."/>
            <person name="Chen H."/>
            <person name="Li W."/>
            <person name="Chen Y."/>
            <person name="Xu X."/>
            <person name="Zhang Y."/>
            <person name="Luo S."/>
            <person name="Chen H."/>
            <person name="Gao J."/>
            <person name="Mao Z."/>
            <person name="Pires J.C."/>
            <person name="Luo M."/>
            <person name="Kudrna D."/>
            <person name="Wing R.A."/>
            <person name="Meyers B.C."/>
            <person name="Yi K."/>
            <person name="Kong H."/>
            <person name="Lavrijsen P."/>
            <person name="Sunseri F."/>
            <person name="Falavigna A."/>
            <person name="Ye Y."/>
            <person name="Leebens-Mack J.H."/>
            <person name="Chen G."/>
        </authorList>
    </citation>
    <scope>NUCLEOTIDE SEQUENCE [LARGE SCALE GENOMIC DNA]</scope>
    <source>
        <strain evidence="5">cv. DH0086</strain>
    </source>
</reference>
<protein>
    <submittedName>
        <fullName evidence="4">Uncharacterized protein</fullName>
    </submittedName>
</protein>
<dbReference type="InterPro" id="IPR036249">
    <property type="entry name" value="Thioredoxin-like_sf"/>
</dbReference>
<proteinExistence type="predicted"/>
<dbReference type="GO" id="GO:0005789">
    <property type="term" value="C:endoplasmic reticulum membrane"/>
    <property type="evidence" value="ECO:0007669"/>
    <property type="project" value="TreeGrafter"/>
</dbReference>